<evidence type="ECO:0000313" key="1">
    <source>
        <dbReference type="EMBL" id="CBX93689.1"/>
    </source>
</evidence>
<gene>
    <name evidence="1" type="ORF">LEMA_P033630.1</name>
</gene>
<dbReference type="VEuPathDB" id="FungiDB:LEMA_P033630.1"/>
<protein>
    <submittedName>
        <fullName evidence="1">Predicted protein</fullName>
    </submittedName>
</protein>
<dbReference type="EMBL" id="FP929116">
    <property type="protein sequence ID" value="CBX93689.1"/>
    <property type="molecule type" value="Genomic_DNA"/>
</dbReference>
<dbReference type="HOGENOM" id="CLU_1981980_0_0_1"/>
<name>E4ZR24_LEPMJ</name>
<organism evidence="2">
    <name type="scientific">Leptosphaeria maculans (strain JN3 / isolate v23.1.3 / race Av1-4-5-6-7-8)</name>
    <name type="common">Blackleg fungus</name>
    <name type="synonym">Phoma lingam</name>
    <dbReference type="NCBI Taxonomy" id="985895"/>
    <lineage>
        <taxon>Eukaryota</taxon>
        <taxon>Fungi</taxon>
        <taxon>Dikarya</taxon>
        <taxon>Ascomycota</taxon>
        <taxon>Pezizomycotina</taxon>
        <taxon>Dothideomycetes</taxon>
        <taxon>Pleosporomycetidae</taxon>
        <taxon>Pleosporales</taxon>
        <taxon>Pleosporineae</taxon>
        <taxon>Leptosphaeriaceae</taxon>
        <taxon>Plenodomus</taxon>
        <taxon>Plenodomus lingam/Leptosphaeria maculans species complex</taxon>
    </lineage>
</organism>
<dbReference type="Proteomes" id="UP000002668">
    <property type="component" value="Genome"/>
</dbReference>
<keyword evidence="2" id="KW-1185">Reference proteome</keyword>
<dbReference type="InParanoid" id="E4ZR24"/>
<evidence type="ECO:0000313" key="2">
    <source>
        <dbReference type="Proteomes" id="UP000002668"/>
    </source>
</evidence>
<proteinExistence type="predicted"/>
<accession>E4ZR24</accession>
<dbReference type="AlphaFoldDB" id="E4ZR24"/>
<sequence>MHTQGLTVFEMVAGCYFPYPIDDAIADAQTIRSAATKGNGAPWVSQHLSASQPASQPDRQTDSHFAVARVPTTYLTDNPVNILRCCMYVGTGRQRILPRGEYRHLFMYPSSHHIRYPAKRSIQSRW</sequence>
<reference evidence="2" key="1">
    <citation type="journal article" date="2011" name="Nat. Commun.">
        <title>Effector diversification within compartments of the Leptosphaeria maculans genome affected by Repeat-Induced Point mutations.</title>
        <authorList>
            <person name="Rouxel T."/>
            <person name="Grandaubert J."/>
            <person name="Hane J.K."/>
            <person name="Hoede C."/>
            <person name="van de Wouw A.P."/>
            <person name="Couloux A."/>
            <person name="Dominguez V."/>
            <person name="Anthouard V."/>
            <person name="Bally P."/>
            <person name="Bourras S."/>
            <person name="Cozijnsen A.J."/>
            <person name="Ciuffetti L.M."/>
            <person name="Degrave A."/>
            <person name="Dilmaghani A."/>
            <person name="Duret L."/>
            <person name="Fudal I."/>
            <person name="Goodwin S.B."/>
            <person name="Gout L."/>
            <person name="Glaser N."/>
            <person name="Linglin J."/>
            <person name="Kema G.H.J."/>
            <person name="Lapalu N."/>
            <person name="Lawrence C.B."/>
            <person name="May K."/>
            <person name="Meyer M."/>
            <person name="Ollivier B."/>
            <person name="Poulain J."/>
            <person name="Schoch C.L."/>
            <person name="Simon A."/>
            <person name="Spatafora J.W."/>
            <person name="Stachowiak A."/>
            <person name="Turgeon B.G."/>
            <person name="Tyler B.M."/>
            <person name="Vincent D."/>
            <person name="Weissenbach J."/>
            <person name="Amselem J."/>
            <person name="Quesneville H."/>
            <person name="Oliver R.P."/>
            <person name="Wincker P."/>
            <person name="Balesdent M.-H."/>
            <person name="Howlett B.J."/>
        </authorList>
    </citation>
    <scope>NUCLEOTIDE SEQUENCE [LARGE SCALE GENOMIC DNA]</scope>
    <source>
        <strain evidence="2">JN3 / isolate v23.1.3 / race Av1-4-5-6-7-8</strain>
    </source>
</reference>